<keyword evidence="1" id="KW-0812">Transmembrane</keyword>
<keyword evidence="1" id="KW-1133">Transmembrane helix</keyword>
<organism evidence="2 3">
    <name type="scientific">Microctonus hyperodae</name>
    <name type="common">Parasitoid wasp</name>
    <dbReference type="NCBI Taxonomy" id="165561"/>
    <lineage>
        <taxon>Eukaryota</taxon>
        <taxon>Metazoa</taxon>
        <taxon>Ecdysozoa</taxon>
        <taxon>Arthropoda</taxon>
        <taxon>Hexapoda</taxon>
        <taxon>Insecta</taxon>
        <taxon>Pterygota</taxon>
        <taxon>Neoptera</taxon>
        <taxon>Endopterygota</taxon>
        <taxon>Hymenoptera</taxon>
        <taxon>Apocrita</taxon>
        <taxon>Ichneumonoidea</taxon>
        <taxon>Braconidae</taxon>
        <taxon>Euphorinae</taxon>
        <taxon>Microctonus</taxon>
    </lineage>
</organism>
<dbReference type="PANTHER" id="PTHR21879:SF4">
    <property type="entry name" value="OSIRIS 17, ISOFORM C"/>
    <property type="match status" value="1"/>
</dbReference>
<proteinExistence type="predicted"/>
<dbReference type="InterPro" id="IPR012464">
    <property type="entry name" value="DUF1676"/>
</dbReference>
<name>A0AA39L2V3_MICHY</name>
<dbReference type="GO" id="GO:0016020">
    <property type="term" value="C:membrane"/>
    <property type="evidence" value="ECO:0007669"/>
    <property type="project" value="TreeGrafter"/>
</dbReference>
<accession>A0AA39L2V3</accession>
<dbReference type="Proteomes" id="UP001168972">
    <property type="component" value="Unassembled WGS sequence"/>
</dbReference>
<reference evidence="2" key="1">
    <citation type="journal article" date="2023" name="bioRxiv">
        <title>Scaffold-level genome assemblies of two parasitoid biocontrol wasps reveal the parthenogenesis mechanism and an associated novel virus.</title>
        <authorList>
            <person name="Inwood S."/>
            <person name="Skelly J."/>
            <person name="Guhlin J."/>
            <person name="Harrop T."/>
            <person name="Goldson S."/>
            <person name="Dearden P."/>
        </authorList>
    </citation>
    <scope>NUCLEOTIDE SEQUENCE</scope>
    <source>
        <strain evidence="2">Lincoln</strain>
        <tissue evidence="2">Whole body</tissue>
    </source>
</reference>
<keyword evidence="1" id="KW-0472">Membrane</keyword>
<evidence type="ECO:0000313" key="3">
    <source>
        <dbReference type="Proteomes" id="UP001168972"/>
    </source>
</evidence>
<evidence type="ECO:0000313" key="2">
    <source>
        <dbReference type="EMBL" id="KAK0183039.1"/>
    </source>
</evidence>
<reference evidence="2" key="2">
    <citation type="submission" date="2023-03" db="EMBL/GenBank/DDBJ databases">
        <authorList>
            <person name="Inwood S.N."/>
            <person name="Skelly J.G."/>
            <person name="Guhlin J."/>
            <person name="Harrop T.W.R."/>
            <person name="Goldson S.G."/>
            <person name="Dearden P.K."/>
        </authorList>
    </citation>
    <scope>NUCLEOTIDE SEQUENCE</scope>
    <source>
        <strain evidence="2">Lincoln</strain>
        <tissue evidence="2">Whole body</tissue>
    </source>
</reference>
<gene>
    <name evidence="2" type="ORF">PV327_001117</name>
</gene>
<comment type="caution">
    <text evidence="2">The sequence shown here is derived from an EMBL/GenBank/DDBJ whole genome shotgun (WGS) entry which is preliminary data.</text>
</comment>
<dbReference type="PANTHER" id="PTHR21879">
    <property type="entry name" value="FI03362P-RELATED-RELATED"/>
    <property type="match status" value="1"/>
</dbReference>
<dbReference type="AlphaFoldDB" id="A0AA39L2V3"/>
<keyword evidence="3" id="KW-1185">Reference proteome</keyword>
<sequence>MTIAVGQANFFSFSNVANYAKFMYGDNLTNYASGNELWHGILRDCTKTMTFSCIQKNAYTYLDNAFVERDNITIFDGLIMRKNNINYNTCTKDCHDDSEVEDNLVEGLNNVEGRNTNENRDETLIDEEEKTPLEEITLALRDKAVKFLSTRDYEIELPKFFFESSKIKISPREIDENGALVRIDFGQRAVENYQGRIFLKKIKKFIQNRLLVSFLALLLVIKLVKVKFMFIIPFLFGVGTAKKIFLKLLLFLIPAFAHVFKLCSSYYTSHSKYHHHHHHKIAHHHHHVPVPVPVPAFVDHHHPHHPHHEEEFNGYDYAHPHIQIRKDIEELKEWGIDSFTESYDDPASRPVAPQSLPVPQPPQYPGTYGIPQYPAIVKPNVLTSPQQFPINAPSHGQTLAYSGYLDNNNQKLNRRIAVQTNSPVASPVFTNTPIYKHGQSNIPATPQIKSSVPALSIVQQNRVTPEQVVPKNSNTNYPNDGLSSSVSHTSNAIVVNDDNFYKPIIDKLDSIFMQLRFTEESCRERLICSMYKNPTVYSPHSNIVSNELSSLNVAMVLDHKEKGGHWPSVPNRANRVIIDPQELKRATNGNAAGKRFHRYIDAARSGQEGGDCLRIYPCHINTE</sequence>
<dbReference type="EMBL" id="JAQQBR010000001">
    <property type="protein sequence ID" value="KAK0183039.1"/>
    <property type="molecule type" value="Genomic_DNA"/>
</dbReference>
<feature type="transmembrane region" description="Helical" evidence="1">
    <location>
        <begin position="210"/>
        <end position="238"/>
    </location>
</feature>
<evidence type="ECO:0000256" key="1">
    <source>
        <dbReference type="SAM" id="Phobius"/>
    </source>
</evidence>
<dbReference type="Pfam" id="PF07898">
    <property type="entry name" value="DUF1676"/>
    <property type="match status" value="1"/>
</dbReference>
<protein>
    <submittedName>
        <fullName evidence="2">Uncharacterized protein</fullName>
    </submittedName>
</protein>